<reference evidence="1" key="2">
    <citation type="submission" date="2025-08" db="UniProtKB">
        <authorList>
            <consortium name="Ensembl"/>
        </authorList>
    </citation>
    <scope>IDENTIFICATION</scope>
</reference>
<protein>
    <recommendedName>
        <fullName evidence="3">DUF1725 domain-containing protein</fullName>
    </recommendedName>
</protein>
<dbReference type="InParanoid" id="A0A7N5JV35"/>
<organism evidence="1 2">
    <name type="scientific">Ailuropoda melanoleuca</name>
    <name type="common">Giant panda</name>
    <dbReference type="NCBI Taxonomy" id="9646"/>
    <lineage>
        <taxon>Eukaryota</taxon>
        <taxon>Metazoa</taxon>
        <taxon>Chordata</taxon>
        <taxon>Craniata</taxon>
        <taxon>Vertebrata</taxon>
        <taxon>Euteleostomi</taxon>
        <taxon>Mammalia</taxon>
        <taxon>Eutheria</taxon>
        <taxon>Laurasiatheria</taxon>
        <taxon>Carnivora</taxon>
        <taxon>Caniformia</taxon>
        <taxon>Ursidae</taxon>
        <taxon>Ailuropoda</taxon>
    </lineage>
</organism>
<name>A0A7N5JV35_AILME</name>
<evidence type="ECO:0000313" key="1">
    <source>
        <dbReference type="Ensembl" id="ENSAMEP00000030794.1"/>
    </source>
</evidence>
<keyword evidence="2" id="KW-1185">Reference proteome</keyword>
<dbReference type="GeneTree" id="ENSGT00970000193590"/>
<reference evidence="1 2" key="1">
    <citation type="journal article" date="2010" name="Nature">
        <title>The sequence and de novo assembly of the giant panda genome.</title>
        <authorList>
            <person name="Li R."/>
            <person name="Fan W."/>
            <person name="Tian G."/>
            <person name="Zhu H."/>
            <person name="He L."/>
            <person name="Cai J."/>
            <person name="Huang Q."/>
            <person name="Cai Q."/>
            <person name="Li B."/>
            <person name="Bai Y."/>
            <person name="Zhang Z."/>
            <person name="Zhang Y."/>
            <person name="Wang W."/>
            <person name="Li J."/>
            <person name="Wei F."/>
            <person name="Li H."/>
            <person name="Jian M."/>
            <person name="Li J."/>
            <person name="Zhang Z."/>
            <person name="Nielsen R."/>
            <person name="Li D."/>
            <person name="Gu W."/>
            <person name="Yang Z."/>
            <person name="Xuan Z."/>
            <person name="Ryder O.A."/>
            <person name="Leung F.C."/>
            <person name="Zhou Y."/>
            <person name="Cao J."/>
            <person name="Sun X."/>
            <person name="Fu Y."/>
            <person name="Fang X."/>
            <person name="Guo X."/>
            <person name="Wang B."/>
            <person name="Hou R."/>
            <person name="Shen F."/>
            <person name="Mu B."/>
            <person name="Ni P."/>
            <person name="Lin R."/>
            <person name="Qian W."/>
            <person name="Wang G."/>
            <person name="Yu C."/>
            <person name="Nie W."/>
            <person name="Wang J."/>
            <person name="Wu Z."/>
            <person name="Liang H."/>
            <person name="Min J."/>
            <person name="Wu Q."/>
            <person name="Cheng S."/>
            <person name="Ruan J."/>
            <person name="Wang M."/>
            <person name="Shi Z."/>
            <person name="Wen M."/>
            <person name="Liu B."/>
            <person name="Ren X."/>
            <person name="Zheng H."/>
            <person name="Dong D."/>
            <person name="Cook K."/>
            <person name="Shan G."/>
            <person name="Zhang H."/>
            <person name="Kosiol C."/>
            <person name="Xie X."/>
            <person name="Lu Z."/>
            <person name="Zheng H."/>
            <person name="Li Y."/>
            <person name="Steiner C.C."/>
            <person name="Lam T.T."/>
            <person name="Lin S."/>
            <person name="Zhang Q."/>
            <person name="Li G."/>
            <person name="Tian J."/>
            <person name="Gong T."/>
            <person name="Liu H."/>
            <person name="Zhang D."/>
            <person name="Fang L."/>
            <person name="Ye C."/>
            <person name="Zhang J."/>
            <person name="Hu W."/>
            <person name="Xu A."/>
            <person name="Ren Y."/>
            <person name="Zhang G."/>
            <person name="Bruford M.W."/>
            <person name="Li Q."/>
            <person name="Ma L."/>
            <person name="Guo Y."/>
            <person name="An N."/>
            <person name="Hu Y."/>
            <person name="Zheng Y."/>
            <person name="Shi Y."/>
            <person name="Li Z."/>
            <person name="Liu Q."/>
            <person name="Chen Y."/>
            <person name="Zhao J."/>
            <person name="Qu N."/>
            <person name="Zhao S."/>
            <person name="Tian F."/>
            <person name="Wang X."/>
            <person name="Wang H."/>
            <person name="Xu L."/>
            <person name="Liu X."/>
            <person name="Vinar T."/>
            <person name="Wang Y."/>
            <person name="Lam T.W."/>
            <person name="Yiu S.M."/>
            <person name="Liu S."/>
            <person name="Zhang H."/>
            <person name="Li D."/>
            <person name="Huang Y."/>
            <person name="Wang X."/>
            <person name="Yang G."/>
            <person name="Jiang Z."/>
            <person name="Wang J."/>
            <person name="Qin N."/>
            <person name="Li L."/>
            <person name="Li J."/>
            <person name="Bolund L."/>
            <person name="Kristiansen K."/>
            <person name="Wong G.K."/>
            <person name="Olson M."/>
            <person name="Zhang X."/>
            <person name="Li S."/>
            <person name="Yang H."/>
            <person name="Wang J."/>
            <person name="Wang J."/>
        </authorList>
    </citation>
    <scope>NUCLEOTIDE SEQUENCE [LARGE SCALE GENOMIC DNA]</scope>
</reference>
<accession>A0A7N5JV35</accession>
<proteinExistence type="predicted"/>
<evidence type="ECO:0008006" key="3">
    <source>
        <dbReference type="Google" id="ProtNLM"/>
    </source>
</evidence>
<reference evidence="1" key="3">
    <citation type="submission" date="2025-09" db="UniProtKB">
        <authorList>
            <consortium name="Ensembl"/>
        </authorList>
    </citation>
    <scope>IDENTIFICATION</scope>
</reference>
<sequence length="83" mass="9937">MQMCVYSIPFPNSKSWLRNKIAFVYIWIKKLWSIYTMEYYSAIRKNEFSTFAATWTALEEIMLSEISQAEKDNYHMISLIYGT</sequence>
<dbReference type="Ensembl" id="ENSAMET00000041774.1">
    <property type="protein sequence ID" value="ENSAMEP00000030794.1"/>
    <property type="gene ID" value="ENSAMEG00000026264.1"/>
</dbReference>
<dbReference type="Proteomes" id="UP000008912">
    <property type="component" value="Unassembled WGS sequence"/>
</dbReference>
<evidence type="ECO:0000313" key="2">
    <source>
        <dbReference type="Proteomes" id="UP000008912"/>
    </source>
</evidence>
<dbReference type="AlphaFoldDB" id="A0A7N5JV35"/>